<gene>
    <name evidence="1" type="ORF">PGIGA_G00044120</name>
</gene>
<sequence>MFKLLLFSQLVVLQPGNGLVTPLNHFLLVLFTDFAFHAFIFHTVFHVEGIRLQGVLGCNLLSLTVILCFVLICFLHHPLNLLLAQPALVIGDGDLVLFAGAFVHSRHVQNAVGVYVKSHFDLRNSTWCRWDARQIKLPQ</sequence>
<protein>
    <submittedName>
        <fullName evidence="1">Uncharacterized protein</fullName>
    </submittedName>
</protein>
<proteinExistence type="predicted"/>
<dbReference type="Proteomes" id="UP000829447">
    <property type="component" value="Linkage Group LG13"/>
</dbReference>
<reference evidence="1 2" key="1">
    <citation type="journal article" date="2022" name="bioRxiv">
        <title>An ancient truncated duplication of the anti-Mullerian hormone receptor type 2 gene is a potential conserved master sex determinant in the Pangasiidae catfish family.</title>
        <authorList>
            <person name="Wen M."/>
            <person name="Pan Q."/>
            <person name="Jouanno E."/>
            <person name="Montfort J."/>
            <person name="Zahm M."/>
            <person name="Cabau C."/>
            <person name="Klopp C."/>
            <person name="Iampietro C."/>
            <person name="Roques C."/>
            <person name="Bouchez O."/>
            <person name="Castinel A."/>
            <person name="Donnadieu C."/>
            <person name="Parrinello H."/>
            <person name="Poncet C."/>
            <person name="Belmonte E."/>
            <person name="Gautier V."/>
            <person name="Avarre J.-C."/>
            <person name="Dugue R."/>
            <person name="Gustiano R."/>
            <person name="Ha T.T.T."/>
            <person name="Campet M."/>
            <person name="Sriphairoj K."/>
            <person name="Ribolli J."/>
            <person name="de Almeida F.L."/>
            <person name="Desvignes T."/>
            <person name="Postlethwait J.H."/>
            <person name="Bucao C.F."/>
            <person name="Robinson-Rechavi M."/>
            <person name="Bobe J."/>
            <person name="Herpin A."/>
            <person name="Guiguen Y."/>
        </authorList>
    </citation>
    <scope>NUCLEOTIDE SEQUENCE [LARGE SCALE GENOMIC DNA]</scope>
    <source>
        <strain evidence="1">YG-Dec2019</strain>
    </source>
</reference>
<evidence type="ECO:0000313" key="2">
    <source>
        <dbReference type="Proteomes" id="UP000829447"/>
    </source>
</evidence>
<comment type="caution">
    <text evidence="1">The sequence shown here is derived from an EMBL/GenBank/DDBJ whole genome shotgun (WGS) entry which is preliminary data.</text>
</comment>
<accession>A0ACC5X1J2</accession>
<organism evidence="1 2">
    <name type="scientific">Pangasianodon gigas</name>
    <name type="common">Mekong giant catfish</name>
    <name type="synonym">Pangasius gigas</name>
    <dbReference type="NCBI Taxonomy" id="30993"/>
    <lineage>
        <taxon>Eukaryota</taxon>
        <taxon>Metazoa</taxon>
        <taxon>Chordata</taxon>
        <taxon>Craniata</taxon>
        <taxon>Vertebrata</taxon>
        <taxon>Euteleostomi</taxon>
        <taxon>Actinopterygii</taxon>
        <taxon>Neopterygii</taxon>
        <taxon>Teleostei</taxon>
        <taxon>Ostariophysi</taxon>
        <taxon>Siluriformes</taxon>
        <taxon>Pangasiidae</taxon>
        <taxon>Pangasianodon</taxon>
    </lineage>
</organism>
<keyword evidence="2" id="KW-1185">Reference proteome</keyword>
<evidence type="ECO:0000313" key="1">
    <source>
        <dbReference type="EMBL" id="MCI4384904.1"/>
    </source>
</evidence>
<name>A0ACC5X1J2_PANGG</name>
<dbReference type="EMBL" id="CM040466">
    <property type="protein sequence ID" value="MCI4384904.1"/>
    <property type="molecule type" value="Genomic_DNA"/>
</dbReference>